<evidence type="ECO:0000313" key="9">
    <source>
        <dbReference type="Proteomes" id="UP001529421"/>
    </source>
</evidence>
<keyword evidence="9" id="KW-1185">Reference proteome</keyword>
<feature type="compositionally biased region" description="Acidic residues" evidence="5">
    <location>
        <begin position="44"/>
        <end position="59"/>
    </location>
</feature>
<comment type="caution">
    <text evidence="8">The sequence shown here is derived from an EMBL/GenBank/DDBJ whole genome shotgun (WGS) entry which is preliminary data.</text>
</comment>
<protein>
    <submittedName>
        <fullName evidence="8">NlpC/P60 family protein</fullName>
    </submittedName>
</protein>
<dbReference type="Proteomes" id="UP001529421">
    <property type="component" value="Unassembled WGS sequence"/>
</dbReference>
<dbReference type="InterPro" id="IPR038765">
    <property type="entry name" value="Papain-like_cys_pep_sf"/>
</dbReference>
<gene>
    <name evidence="8" type="ORF">QUW28_01290</name>
</gene>
<accession>A0ABT7V6K6</accession>
<dbReference type="SMART" id="SM00728">
    <property type="entry name" value="ChW"/>
    <property type="match status" value="9"/>
</dbReference>
<reference evidence="9" key="1">
    <citation type="submission" date="2023-06" db="EMBL/GenBank/DDBJ databases">
        <title>Identification and characterization of horizontal gene transfer across gut microbiota members of farm animals based on homology search.</title>
        <authorList>
            <person name="Zeman M."/>
            <person name="Kubasova T."/>
            <person name="Jahodarova E."/>
            <person name="Nykrynova M."/>
            <person name="Rychlik I."/>
        </authorList>
    </citation>
    <scope>NUCLEOTIDE SEQUENCE [LARGE SCALE GENOMIC DNA]</scope>
    <source>
        <strain evidence="9">154_Feed</strain>
    </source>
</reference>
<dbReference type="Pfam" id="PF00877">
    <property type="entry name" value="NLPC_P60"/>
    <property type="match status" value="1"/>
</dbReference>
<evidence type="ECO:0000256" key="2">
    <source>
        <dbReference type="ARBA" id="ARBA00022670"/>
    </source>
</evidence>
<feature type="region of interest" description="Disordered" evidence="5">
    <location>
        <begin position="34"/>
        <end position="112"/>
    </location>
</feature>
<dbReference type="Gene3D" id="3.90.1720.10">
    <property type="entry name" value="endopeptidase domain like (from Nostoc punctiforme)"/>
    <property type="match status" value="1"/>
</dbReference>
<sequence length="751" mass="79377">MRTRMWRIVGVLVAGLALAGTPTVVLADVADQSPTQDGATFEGGLEEDAVQDSTTDDPSEATLGEGETGDTSEAQKDGFTTSEGTIFEPGINEGEPSGDVGSEKDGEIESQSENALRLAIEAHVAQLGWQPAVADGEVAGTTGRSLGLEALRVSLAGLSDEELEGSSVEMRALVHDSGWQDWQAGSAGTTGQGKAIEALQIRLVGELSERYDIWYRVHSAEFGWLGWAHNGESAGSDGYGRDVQAIEIALVPAGEGAPGSTDGAFMAPSVSFSSHIANVGWQAGISDDASGRILLGSTGQSNHLEAFTLAYPLLSSTIDGSVTYGAHVANIGWQSDVSSGAVAGTTGRNYAIEAVHFNLTGGLADQYDIWYRAHLSNIGWLGWTSNGQNAGSVGLSVPVEAVEVQLVPKGQGSPSGSGNAAFLEIPTLTYSAYAQGGWLASVTNLGIAGTTGAGAPLEAFTISYSGQVPGSVSYRAHVSDVGWMDAVADGSVAGSPGAGRQVEAISISLGGEASRFFDIWYRVHVEGYGWLGWACNGQNAGTSKIGFQIEAIQIKVVGKGSAAPGTTSWSFFDYQRYIGWQNPPQYPQVSNQTVVLPSYCTGAFTYVTPSRIPYNATREDCVNAFIERAYEYLGTQYIEPWSTAPGGAVDCSGLVLQCLYATGMDLGWYNPYNHRWLPEQTYNSMNWYRNNTFMPVSVSDIKRGDVIYYSGHIAIYLGGGLIIDSWPRQGVTIQSINSRGRVIGAARPFVG</sequence>
<evidence type="ECO:0000313" key="8">
    <source>
        <dbReference type="EMBL" id="MDM8274136.1"/>
    </source>
</evidence>
<dbReference type="RefSeq" id="WP_289543908.1">
    <property type="nucleotide sequence ID" value="NZ_JAUDDZ010000001.1"/>
</dbReference>
<evidence type="ECO:0000256" key="4">
    <source>
        <dbReference type="ARBA" id="ARBA00022807"/>
    </source>
</evidence>
<evidence type="ECO:0000256" key="3">
    <source>
        <dbReference type="ARBA" id="ARBA00022801"/>
    </source>
</evidence>
<evidence type="ECO:0000256" key="5">
    <source>
        <dbReference type="SAM" id="MobiDB-lite"/>
    </source>
</evidence>
<keyword evidence="4" id="KW-0788">Thiol protease</keyword>
<reference evidence="8 9" key="2">
    <citation type="submission" date="2023-06" db="EMBL/GenBank/DDBJ databases">
        <authorList>
            <person name="Zeman M."/>
            <person name="Kubasova T."/>
            <person name="Jahodarova E."/>
            <person name="Nykrynova M."/>
            <person name="Rychlik I."/>
        </authorList>
    </citation>
    <scope>NUCLEOTIDE SEQUENCE [LARGE SCALE GENOMIC DNA]</scope>
    <source>
        <strain evidence="8 9">154_Feed</strain>
    </source>
</reference>
<evidence type="ECO:0000259" key="7">
    <source>
        <dbReference type="PROSITE" id="PS51935"/>
    </source>
</evidence>
<evidence type="ECO:0000256" key="1">
    <source>
        <dbReference type="ARBA" id="ARBA00007074"/>
    </source>
</evidence>
<dbReference type="Pfam" id="PF07538">
    <property type="entry name" value="ChW"/>
    <property type="match status" value="8"/>
</dbReference>
<feature type="domain" description="NlpC/P60" evidence="7">
    <location>
        <begin position="619"/>
        <end position="751"/>
    </location>
</feature>
<organism evidence="8 9">
    <name type="scientific">Enorma phocaeensis</name>
    <dbReference type="NCBI Taxonomy" id="1871019"/>
    <lineage>
        <taxon>Bacteria</taxon>
        <taxon>Bacillati</taxon>
        <taxon>Actinomycetota</taxon>
        <taxon>Coriobacteriia</taxon>
        <taxon>Coriobacteriales</taxon>
        <taxon>Coriobacteriaceae</taxon>
        <taxon>Enorma</taxon>
    </lineage>
</organism>
<proteinExistence type="inferred from homology"/>
<feature type="chain" id="PRO_5047020700" evidence="6">
    <location>
        <begin position="28"/>
        <end position="751"/>
    </location>
</feature>
<dbReference type="InterPro" id="IPR000064">
    <property type="entry name" value="NLP_P60_dom"/>
</dbReference>
<name>A0ABT7V6K6_9ACTN</name>
<evidence type="ECO:0000256" key="6">
    <source>
        <dbReference type="SAM" id="SignalP"/>
    </source>
</evidence>
<keyword evidence="2" id="KW-0645">Protease</keyword>
<dbReference type="EMBL" id="JAUDDZ010000001">
    <property type="protein sequence ID" value="MDM8274136.1"/>
    <property type="molecule type" value="Genomic_DNA"/>
</dbReference>
<feature type="signal peptide" evidence="6">
    <location>
        <begin position="1"/>
        <end position="27"/>
    </location>
</feature>
<dbReference type="SUPFAM" id="SSF54001">
    <property type="entry name" value="Cysteine proteinases"/>
    <property type="match status" value="1"/>
</dbReference>
<dbReference type="InterPro" id="IPR006637">
    <property type="entry name" value="ChW"/>
</dbReference>
<keyword evidence="3" id="KW-0378">Hydrolase</keyword>
<comment type="similarity">
    <text evidence="1">Belongs to the peptidase C40 family.</text>
</comment>
<dbReference type="PROSITE" id="PS51935">
    <property type="entry name" value="NLPC_P60"/>
    <property type="match status" value="1"/>
</dbReference>
<keyword evidence="6" id="KW-0732">Signal</keyword>